<accession>A0AAE0DBC1</accession>
<dbReference type="SUPFAM" id="SSF51322">
    <property type="entry name" value="Cyanovirin-N"/>
    <property type="match status" value="1"/>
</dbReference>
<organism evidence="2 3">
    <name type="scientific">Colletotrichum kahawae</name>
    <name type="common">Coffee berry disease fungus</name>
    <dbReference type="NCBI Taxonomy" id="34407"/>
    <lineage>
        <taxon>Eukaryota</taxon>
        <taxon>Fungi</taxon>
        <taxon>Dikarya</taxon>
        <taxon>Ascomycota</taxon>
        <taxon>Pezizomycotina</taxon>
        <taxon>Sordariomycetes</taxon>
        <taxon>Hypocreomycetidae</taxon>
        <taxon>Glomerellales</taxon>
        <taxon>Glomerellaceae</taxon>
        <taxon>Colletotrichum</taxon>
        <taxon>Colletotrichum gloeosporioides species complex</taxon>
    </lineage>
</organism>
<dbReference type="EMBL" id="VYYT01000058">
    <property type="protein sequence ID" value="KAK2773195.1"/>
    <property type="molecule type" value="Genomic_DNA"/>
</dbReference>
<dbReference type="InterPro" id="IPR011058">
    <property type="entry name" value="Cyanovirin-N"/>
</dbReference>
<sequence>MQFSTAILTAAAASLTSPIAPPSPSPVSSSIILTTAVTESFNVSVNGTFPINNAPGNHLLASNQNFSKTCTNIHGDFIDSIVWACCSNMNGGWSQNRFRLGQCLENRRGKLVARRDGRFWRTCQDCGFKDPNMATMYSCRCWPKPTAGVEHKLVDTEIDLSPAEISGFAGAVTEIRLRRIHYSTVAHRLTRPRVSVARRPLL</sequence>
<dbReference type="InterPro" id="IPR036673">
    <property type="entry name" value="Cyanovirin-N_sf"/>
</dbReference>
<reference evidence="2" key="1">
    <citation type="submission" date="2023-02" db="EMBL/GenBank/DDBJ databases">
        <title>Colletotrichum kahawae CIFC_Que2 genome sequencing and assembly.</title>
        <authorList>
            <person name="Baroncelli R."/>
        </authorList>
    </citation>
    <scope>NUCLEOTIDE SEQUENCE</scope>
    <source>
        <strain evidence="2">CIFC_Que2</strain>
    </source>
</reference>
<evidence type="ECO:0000313" key="2">
    <source>
        <dbReference type="EMBL" id="KAK2773195.1"/>
    </source>
</evidence>
<feature type="domain" description="Cyanovirin-N" evidence="1">
    <location>
        <begin position="66"/>
        <end position="146"/>
    </location>
</feature>
<gene>
    <name evidence="2" type="ORF">CKAH01_13613</name>
</gene>
<evidence type="ECO:0000313" key="3">
    <source>
        <dbReference type="Proteomes" id="UP001281614"/>
    </source>
</evidence>
<dbReference type="Gene3D" id="2.30.60.10">
    <property type="entry name" value="Cyanovirin-N"/>
    <property type="match status" value="1"/>
</dbReference>
<evidence type="ECO:0000259" key="1">
    <source>
        <dbReference type="Pfam" id="PF08881"/>
    </source>
</evidence>
<dbReference type="Pfam" id="PF08881">
    <property type="entry name" value="CVNH"/>
    <property type="match status" value="1"/>
</dbReference>
<comment type="caution">
    <text evidence="2">The sequence shown here is derived from an EMBL/GenBank/DDBJ whole genome shotgun (WGS) entry which is preliminary data.</text>
</comment>
<proteinExistence type="predicted"/>
<protein>
    <recommendedName>
        <fullName evidence="1">Cyanovirin-N domain-containing protein</fullName>
    </recommendedName>
</protein>
<dbReference type="AlphaFoldDB" id="A0AAE0DBC1"/>
<keyword evidence="3" id="KW-1185">Reference proteome</keyword>
<name>A0AAE0DBC1_COLKA</name>
<dbReference type="Proteomes" id="UP001281614">
    <property type="component" value="Unassembled WGS sequence"/>
</dbReference>